<dbReference type="InterPro" id="IPR014001">
    <property type="entry name" value="Helicase_ATP-bd"/>
</dbReference>
<name>E1TGZ3_BURSG</name>
<dbReference type="InterPro" id="IPR001650">
    <property type="entry name" value="Helicase_C-like"/>
</dbReference>
<dbReference type="GO" id="GO:0005524">
    <property type="term" value="F:ATP binding"/>
    <property type="evidence" value="ECO:0007669"/>
    <property type="project" value="InterPro"/>
</dbReference>
<reference evidence="7" key="1">
    <citation type="submission" date="2010-09" db="EMBL/GenBank/DDBJ databases">
        <title>Complete sequence of chromosome2 of Burkholderia sp. CCGE1003.</title>
        <authorList>
            <consortium name="US DOE Joint Genome Institute"/>
            <person name="Lucas S."/>
            <person name="Copeland A."/>
            <person name="Lapidus A."/>
            <person name="Cheng J.-F."/>
            <person name="Bruce D."/>
            <person name="Goodwin L."/>
            <person name="Pitluck S."/>
            <person name="Daligault H."/>
            <person name="Davenport K."/>
            <person name="Detter J.C."/>
            <person name="Han C."/>
            <person name="Tapia R."/>
            <person name="Land M."/>
            <person name="Hauser L."/>
            <person name="Jeffries C."/>
            <person name="Kyrpides N."/>
            <person name="Ivanova N."/>
            <person name="Ovchinnikova G."/>
            <person name="Martinez-Romero E."/>
            <person name="Rogel M.A."/>
            <person name="Auchtung J."/>
            <person name="Tiedje J.M."/>
            <person name="Woyke T."/>
        </authorList>
    </citation>
    <scope>NUCLEOTIDE SEQUENCE</scope>
    <source>
        <strain evidence="7">CCGE1003</strain>
    </source>
</reference>
<evidence type="ECO:0000259" key="6">
    <source>
        <dbReference type="PROSITE" id="PS51194"/>
    </source>
</evidence>
<dbReference type="EMBL" id="CP002218">
    <property type="protein sequence ID" value="ADN61736.1"/>
    <property type="molecule type" value="Genomic_DNA"/>
</dbReference>
<keyword evidence="2" id="KW-0862">Zinc</keyword>
<evidence type="ECO:0000256" key="3">
    <source>
        <dbReference type="SAM" id="MobiDB-lite"/>
    </source>
</evidence>
<organism evidence="7">
    <name type="scientific">Burkholderia sp. (strain CCGE1003)</name>
    <dbReference type="NCBI Taxonomy" id="640512"/>
    <lineage>
        <taxon>Bacteria</taxon>
        <taxon>Pseudomonadati</taxon>
        <taxon>Pseudomonadota</taxon>
        <taxon>Betaproteobacteria</taxon>
        <taxon>Burkholderiales</taxon>
        <taxon>Burkholderiaceae</taxon>
        <taxon>Burkholderia</taxon>
    </lineage>
</organism>
<evidence type="ECO:0000259" key="5">
    <source>
        <dbReference type="PROSITE" id="PS51192"/>
    </source>
</evidence>
<dbReference type="PROSITE" id="PS50966">
    <property type="entry name" value="ZF_SWIM"/>
    <property type="match status" value="1"/>
</dbReference>
<dbReference type="InterPro" id="IPR049730">
    <property type="entry name" value="SNF2/RAD54-like_C"/>
</dbReference>
<dbReference type="AlphaFoldDB" id="E1TGZ3"/>
<dbReference type="SMART" id="SM00490">
    <property type="entry name" value="HELICc"/>
    <property type="match status" value="1"/>
</dbReference>
<evidence type="ECO:0000259" key="4">
    <source>
        <dbReference type="PROSITE" id="PS50966"/>
    </source>
</evidence>
<dbReference type="Pfam" id="PF04434">
    <property type="entry name" value="SWIM"/>
    <property type="match status" value="1"/>
</dbReference>
<feature type="region of interest" description="Disordered" evidence="3">
    <location>
        <begin position="1018"/>
        <end position="1050"/>
    </location>
</feature>
<dbReference type="Gene3D" id="3.40.50.10810">
    <property type="entry name" value="Tandem AAA-ATPase domain"/>
    <property type="match status" value="1"/>
</dbReference>
<accession>E1TGZ3</accession>
<dbReference type="OrthoDB" id="9760715at2"/>
<dbReference type="eggNOG" id="COG4715">
    <property type="taxonomic scope" value="Bacteria"/>
</dbReference>
<gene>
    <name evidence="7" type="ordered locus">BC1003_5825</name>
</gene>
<dbReference type="InterPro" id="IPR027417">
    <property type="entry name" value="P-loop_NTPase"/>
</dbReference>
<protein>
    <submittedName>
        <fullName evidence="7">SNF2-related protein</fullName>
    </submittedName>
</protein>
<dbReference type="Pfam" id="PF00176">
    <property type="entry name" value="SNF2-rel_dom"/>
    <property type="match status" value="1"/>
</dbReference>
<feature type="domain" description="Helicase C-terminal" evidence="6">
    <location>
        <begin position="1054"/>
        <end position="1214"/>
    </location>
</feature>
<keyword evidence="2" id="KW-0479">Metal-binding</keyword>
<feature type="domain" description="Helicase ATP-binding" evidence="5">
    <location>
        <begin position="690"/>
        <end position="850"/>
    </location>
</feature>
<proteinExistence type="predicted"/>
<dbReference type="Gene3D" id="3.40.50.300">
    <property type="entry name" value="P-loop containing nucleotide triphosphate hydrolases"/>
    <property type="match status" value="1"/>
</dbReference>
<dbReference type="PROSITE" id="PS51194">
    <property type="entry name" value="HELICASE_CTER"/>
    <property type="match status" value="1"/>
</dbReference>
<dbReference type="GO" id="GO:0016787">
    <property type="term" value="F:hydrolase activity"/>
    <property type="evidence" value="ECO:0007669"/>
    <property type="project" value="UniProtKB-KW"/>
</dbReference>
<evidence type="ECO:0000256" key="2">
    <source>
        <dbReference type="PROSITE-ProRule" id="PRU00325"/>
    </source>
</evidence>
<evidence type="ECO:0000256" key="1">
    <source>
        <dbReference type="ARBA" id="ARBA00022801"/>
    </source>
</evidence>
<dbReference type="GO" id="GO:0004386">
    <property type="term" value="F:helicase activity"/>
    <property type="evidence" value="ECO:0007669"/>
    <property type="project" value="UniProtKB-KW"/>
</dbReference>
<dbReference type="HOGENOM" id="CLU_000315_21_0_4"/>
<dbReference type="CDD" id="cd18012">
    <property type="entry name" value="DEXQc_arch_SWI2_SNF2"/>
    <property type="match status" value="1"/>
</dbReference>
<evidence type="ECO:0000313" key="7">
    <source>
        <dbReference type="EMBL" id="ADN61736.1"/>
    </source>
</evidence>
<dbReference type="STRING" id="640512.BC1003_5825"/>
<feature type="domain" description="SWIM-type" evidence="4">
    <location>
        <begin position="51"/>
        <end position="89"/>
    </location>
</feature>
<feature type="region of interest" description="Disordered" evidence="3">
    <location>
        <begin position="106"/>
        <end position="129"/>
    </location>
</feature>
<dbReference type="InterPro" id="IPR007527">
    <property type="entry name" value="Znf_SWIM"/>
</dbReference>
<dbReference type="SMART" id="SM00487">
    <property type="entry name" value="DEXDc"/>
    <property type="match status" value="1"/>
</dbReference>
<dbReference type="InterPro" id="IPR000330">
    <property type="entry name" value="SNF2_N"/>
</dbReference>
<keyword evidence="2" id="KW-0863">Zinc-finger</keyword>
<keyword evidence="1" id="KW-0378">Hydrolase</keyword>
<dbReference type="GO" id="GO:0008270">
    <property type="term" value="F:zinc ion binding"/>
    <property type="evidence" value="ECO:0007669"/>
    <property type="project" value="UniProtKB-KW"/>
</dbReference>
<dbReference type="PANTHER" id="PTHR10799">
    <property type="entry name" value="SNF2/RAD54 HELICASE FAMILY"/>
    <property type="match status" value="1"/>
</dbReference>
<dbReference type="CDD" id="cd18793">
    <property type="entry name" value="SF2_C_SNF"/>
    <property type="match status" value="1"/>
</dbReference>
<dbReference type="KEGG" id="bgf:BC1003_5825"/>
<dbReference type="PROSITE" id="PS51192">
    <property type="entry name" value="HELICASE_ATP_BIND_1"/>
    <property type="match status" value="1"/>
</dbReference>
<dbReference type="eggNOG" id="COG0553">
    <property type="taxonomic scope" value="Bacteria"/>
</dbReference>
<dbReference type="Pfam" id="PF00271">
    <property type="entry name" value="Helicase_C"/>
    <property type="match status" value="1"/>
</dbReference>
<dbReference type="SUPFAM" id="SSF52540">
    <property type="entry name" value="P-loop containing nucleoside triphosphate hydrolases"/>
    <property type="match status" value="2"/>
</dbReference>
<feature type="compositionally biased region" description="Basic and acidic residues" evidence="3">
    <location>
        <begin position="1023"/>
        <end position="1047"/>
    </location>
</feature>
<sequence length="1227" mass="136113">MSSVFFDRERIADWLGDHTVAKARAVGPVSNVQWHGATLTGRVQGSEPEPYRTRVRFRTDGGTPWAQSDCSCPVGRNCKHVAALLLAELQYHDEMDHIVRVDDAERDDSAPTAEPGTPESFGPRQTQQGVRPELVSWLERFRARAEAADAAAQKATAARTETLAYRLNWSDFHKRHEVVLYRARCDANGRIVEVGETWGNVESALLKQPRFVSDEDLSILRGLWLGRAREDFGQFVLRGTNGAEMLQKLIVTGRLFFDFKVAPHDDAPTPLVRAADRPGRIEWEPLADQRLRPVLCTEPRATMVLPTEPVWYVDGVAKEAGIVRLSLPFQQLPDYLAMPPISLAEAPLVASVLREVAPDLPLPPTPEASAIRVIDVEPVPVLTLNSHALPFAAWTSKATRAEKASRATRAAAAPAVELAGVSFDYDGVSINVDSSVTLVPVPGGEVLHIRRRYEVEKKRLLELRKTGLQKVPTSRVFASRLLPDTMLGLPDDEAWSVFVNEAVPDLVSKGWRVTMAPEFRYNVIEIDAIDGTAHQAGDGWFDLEMGIRIGERNVRLEPLLADLFRRDRRWLGGALEAIPDDEPIELKTEENKRLRLRADRLKPVVRVLVDLFDSLGGALAEGAPLRVPSVDAGRLEALNDTGRWQFRGDDSIRQLAARLQAGPGLRDVPVPAALRAQLRAYQQQGLNWMQYLREQGLAGVLADDMGLGKTVQTLAHILAEREAGRLDKPALIVVPTTLVHNWREEARRFAPELKVLVLNGPQRKERFEQIGEHELILTTYALLWRDQKVLAGHEYHLLILDEAQYVKNATTKAAQAIRGLSARHRLCLTGTPLENHLGELWSQFDFLLPGFLGTQKDFTRRWRNPIEKNHDGVRRSLLARRIRPFMLRRRKDEVAKELPAKTTIVCSVDLEGAQRDLYETVRTAMQERVRAAVSAQGLARSHIIVLDALLKLRQVCCDPRLVRSLRAAEAEAEAQGQAGVHADTHAGAQALAQADEADANAQADVQAQANVQAHAHANSNSYDKTHEDSPRKLSRVSDKSEKPEKGARPTRSAKLDLLLSMLPELIEEGRRVLLFSQFTGMLSLIAQALDEAAIAYVILTGDTADRITPVQRFQQGEVPLFLISLKAGGVGLNLTAADTVIHYDPWWNPAAENQATDRAHRLGQDKPVFVYKLIAAGSIEEKIVELQEQKAGLADSILSEDAAGAVKFSDDDIDALFAPMPELDGEK</sequence>
<dbReference type="InterPro" id="IPR038718">
    <property type="entry name" value="SNF2-like_sf"/>
</dbReference>